<dbReference type="Proteomes" id="UP000078512">
    <property type="component" value="Unassembled WGS sequence"/>
</dbReference>
<evidence type="ECO:0000256" key="1">
    <source>
        <dbReference type="SAM" id="MobiDB-lite"/>
    </source>
</evidence>
<evidence type="ECO:0000313" key="3">
    <source>
        <dbReference type="Proteomes" id="UP000078512"/>
    </source>
</evidence>
<proteinExistence type="predicted"/>
<protein>
    <submittedName>
        <fullName evidence="2">Uncharacterized protein</fullName>
    </submittedName>
</protein>
<gene>
    <name evidence="2" type="ORF">K457DRAFT_17529</name>
</gene>
<feature type="compositionally biased region" description="Basic and acidic residues" evidence="1">
    <location>
        <begin position="60"/>
        <end position="71"/>
    </location>
</feature>
<reference evidence="2 3" key="1">
    <citation type="submission" date="2016-05" db="EMBL/GenBank/DDBJ databases">
        <title>Genome sequencing reveals origins of a unique bacterial endosymbiosis in the earliest lineages of terrestrial Fungi.</title>
        <authorList>
            <consortium name="DOE Joint Genome Institute"/>
            <person name="Uehling J."/>
            <person name="Gryganskyi A."/>
            <person name="Hameed K."/>
            <person name="Tschaplinski T."/>
            <person name="Misztal P."/>
            <person name="Wu S."/>
            <person name="Desiro A."/>
            <person name="Vande Pol N."/>
            <person name="Du Z.-Y."/>
            <person name="Zienkiewicz A."/>
            <person name="Zienkiewicz K."/>
            <person name="Morin E."/>
            <person name="Tisserant E."/>
            <person name="Splivallo R."/>
            <person name="Hainaut M."/>
            <person name="Henrissat B."/>
            <person name="Ohm R."/>
            <person name="Kuo A."/>
            <person name="Yan J."/>
            <person name="Lipzen A."/>
            <person name="Nolan M."/>
            <person name="Labutti K."/>
            <person name="Barry K."/>
            <person name="Goldstein A."/>
            <person name="Labbe J."/>
            <person name="Schadt C."/>
            <person name="Tuskan G."/>
            <person name="Grigoriev I."/>
            <person name="Martin F."/>
            <person name="Vilgalys R."/>
            <person name="Bonito G."/>
        </authorList>
    </citation>
    <scope>NUCLEOTIDE SEQUENCE [LARGE SCALE GENOMIC DNA]</scope>
    <source>
        <strain evidence="2 3">AG-77</strain>
    </source>
</reference>
<evidence type="ECO:0000313" key="2">
    <source>
        <dbReference type="EMBL" id="OAQ31035.1"/>
    </source>
</evidence>
<feature type="non-terminal residue" evidence="2">
    <location>
        <position position="340"/>
    </location>
</feature>
<dbReference type="OrthoDB" id="2441143at2759"/>
<feature type="non-terminal residue" evidence="2">
    <location>
        <position position="1"/>
    </location>
</feature>
<feature type="region of interest" description="Disordered" evidence="1">
    <location>
        <begin position="28"/>
        <end position="71"/>
    </location>
</feature>
<name>A0A197K0M8_9FUNG</name>
<accession>A0A197K0M8</accession>
<feature type="compositionally biased region" description="Basic and acidic residues" evidence="1">
    <location>
        <begin position="28"/>
        <end position="37"/>
    </location>
</feature>
<dbReference type="EMBL" id="KV442031">
    <property type="protein sequence ID" value="OAQ31035.1"/>
    <property type="molecule type" value="Genomic_DNA"/>
</dbReference>
<dbReference type="AlphaFoldDB" id="A0A197K0M8"/>
<organism evidence="2 3">
    <name type="scientific">Linnemannia elongata AG-77</name>
    <dbReference type="NCBI Taxonomy" id="1314771"/>
    <lineage>
        <taxon>Eukaryota</taxon>
        <taxon>Fungi</taxon>
        <taxon>Fungi incertae sedis</taxon>
        <taxon>Mucoromycota</taxon>
        <taxon>Mortierellomycotina</taxon>
        <taxon>Mortierellomycetes</taxon>
        <taxon>Mortierellales</taxon>
        <taxon>Mortierellaceae</taxon>
        <taxon>Linnemannia</taxon>
    </lineage>
</organism>
<sequence>SVATQLAVELKRIYHRGTYELQEQLKAQWDRDQKAKQEASGLEEAPKAEQKAAKSGKHSTTAEKDTAQDSKAASVDKELLLKMKASNGAESSKKVATVGPDLEIHRNWSAIENFLRFNRCSSNPRRVVPISSQEDRFVSFSEKEILAFFWGRPILQAVLREFTSAQYLSGVALVDLYEWLGKEPPGYLIKLFLSNIDPKGLTKRQRGKAGYRGGAIKLMSVAEIKQHLSSLRPPNPTDFMPDSYTTKGYLLHGSVRCDGFRIQLMAFKLRELLCVKYRQLPEDQLPLQLTSTVGGLDFYLTEIRTIVKTESDVERLWPNVDPNEIKVLCIDLGQAFVVGG</sequence>
<keyword evidence="3" id="KW-1185">Reference proteome</keyword>